<dbReference type="EMBL" id="SLWV01000007">
    <property type="protein sequence ID" value="TCO76849.1"/>
    <property type="molecule type" value="Genomic_DNA"/>
</dbReference>
<accession>A0A4R2KZH1</accession>
<reference evidence="1 2" key="1">
    <citation type="submission" date="2019-03" db="EMBL/GenBank/DDBJ databases">
        <title>Genomic Encyclopedia of Type Strains, Phase IV (KMG-IV): sequencing the most valuable type-strain genomes for metagenomic binning, comparative biology and taxonomic classification.</title>
        <authorList>
            <person name="Goeker M."/>
        </authorList>
    </citation>
    <scope>NUCLEOTIDE SEQUENCE [LARGE SCALE GENOMIC DNA]</scope>
    <source>
        <strain evidence="1 2">DSM 102940</strain>
    </source>
</reference>
<evidence type="ECO:0000313" key="1">
    <source>
        <dbReference type="EMBL" id="TCO76849.1"/>
    </source>
</evidence>
<proteinExistence type="predicted"/>
<evidence type="ECO:0000313" key="2">
    <source>
        <dbReference type="Proteomes" id="UP000294919"/>
    </source>
</evidence>
<dbReference type="AlphaFoldDB" id="A0A4R2KZH1"/>
<dbReference type="Proteomes" id="UP000294919">
    <property type="component" value="Unassembled WGS sequence"/>
</dbReference>
<gene>
    <name evidence="1" type="ORF">EV214_1075</name>
</gene>
<organism evidence="1 2">
    <name type="scientific">Marinisporobacter balticus</name>
    <dbReference type="NCBI Taxonomy" id="2018667"/>
    <lineage>
        <taxon>Bacteria</taxon>
        <taxon>Bacillati</taxon>
        <taxon>Bacillota</taxon>
        <taxon>Clostridia</taxon>
        <taxon>Peptostreptococcales</taxon>
        <taxon>Thermotaleaceae</taxon>
        <taxon>Marinisporobacter</taxon>
    </lineage>
</organism>
<protein>
    <submittedName>
        <fullName evidence="1">Uncharacterized protein</fullName>
    </submittedName>
</protein>
<name>A0A4R2KZH1_9FIRM</name>
<dbReference type="RefSeq" id="WP_279233109.1">
    <property type="nucleotide sequence ID" value="NZ_SLWV01000007.1"/>
</dbReference>
<keyword evidence="2" id="KW-1185">Reference proteome</keyword>
<sequence>MIDTYDEEVRAYRAERINGKENIEIGGDRFAVPLLFVFVRNV</sequence>
<comment type="caution">
    <text evidence="1">The sequence shown here is derived from an EMBL/GenBank/DDBJ whole genome shotgun (WGS) entry which is preliminary data.</text>
</comment>